<dbReference type="RefSeq" id="WP_095504020.1">
    <property type="nucleotide sequence ID" value="NZ_BSNC01000005.1"/>
</dbReference>
<feature type="chain" id="PRO_5041403249" evidence="1">
    <location>
        <begin position="23"/>
        <end position="280"/>
    </location>
</feature>
<evidence type="ECO:0000313" key="2">
    <source>
        <dbReference type="EMBL" id="GLP96700.1"/>
    </source>
</evidence>
<reference evidence="2" key="2">
    <citation type="submission" date="2023-01" db="EMBL/GenBank/DDBJ databases">
        <title>Draft genome sequence of Paraferrimonas sedimenticola strain NBRC 101628.</title>
        <authorList>
            <person name="Sun Q."/>
            <person name="Mori K."/>
        </authorList>
    </citation>
    <scope>NUCLEOTIDE SEQUENCE</scope>
    <source>
        <strain evidence="2">NBRC 101628</strain>
    </source>
</reference>
<accession>A0AA37W0W9</accession>
<reference evidence="2" key="1">
    <citation type="journal article" date="2014" name="Int. J. Syst. Evol. Microbiol.">
        <title>Complete genome sequence of Corynebacterium casei LMG S-19264T (=DSM 44701T), isolated from a smear-ripened cheese.</title>
        <authorList>
            <consortium name="US DOE Joint Genome Institute (JGI-PGF)"/>
            <person name="Walter F."/>
            <person name="Albersmeier A."/>
            <person name="Kalinowski J."/>
            <person name="Ruckert C."/>
        </authorList>
    </citation>
    <scope>NUCLEOTIDE SEQUENCE</scope>
    <source>
        <strain evidence="2">NBRC 101628</strain>
    </source>
</reference>
<sequence length="280" mass="29493">MLKQTKVLLSVSALALFLTACGSDKENSTNVPDYKPESTQNFSNAQSGIYAGEAKMGSYTVALGIMVAPDGRVLTTSTDGASLFWGDFSGSNNGANQISVSGRVISCDAGECGEWNSSSVSGTFSSNEFTAKQTFPDSSLSYDLMGIRSPNADTTIDLKSRAGTYSESHSFVELLEDATISGVDTNGCTFTGNIEPYDEINMFKIEYIASGCGSLSKKFSGLGGFETTKDGTFFASQTISTDSTVFATHIWALQGATQASVSTINTDFEGASIRSGVTKQ</sequence>
<comment type="caution">
    <text evidence="2">The sequence shown here is derived from an EMBL/GenBank/DDBJ whole genome shotgun (WGS) entry which is preliminary data.</text>
</comment>
<evidence type="ECO:0000256" key="1">
    <source>
        <dbReference type="SAM" id="SignalP"/>
    </source>
</evidence>
<keyword evidence="3" id="KW-1185">Reference proteome</keyword>
<gene>
    <name evidence="2" type="ORF">GCM10007895_20060</name>
</gene>
<keyword evidence="1" id="KW-0732">Signal</keyword>
<name>A0AA37W0W9_9GAMM</name>
<evidence type="ECO:0000313" key="3">
    <source>
        <dbReference type="Proteomes" id="UP001161422"/>
    </source>
</evidence>
<organism evidence="2 3">
    <name type="scientific">Paraferrimonas sedimenticola</name>
    <dbReference type="NCBI Taxonomy" id="375674"/>
    <lineage>
        <taxon>Bacteria</taxon>
        <taxon>Pseudomonadati</taxon>
        <taxon>Pseudomonadota</taxon>
        <taxon>Gammaproteobacteria</taxon>
        <taxon>Alteromonadales</taxon>
        <taxon>Ferrimonadaceae</taxon>
        <taxon>Paraferrimonas</taxon>
    </lineage>
</organism>
<dbReference type="Proteomes" id="UP001161422">
    <property type="component" value="Unassembled WGS sequence"/>
</dbReference>
<feature type="signal peptide" evidence="1">
    <location>
        <begin position="1"/>
        <end position="22"/>
    </location>
</feature>
<protein>
    <submittedName>
        <fullName evidence="2">Uncharacterized protein</fullName>
    </submittedName>
</protein>
<proteinExistence type="predicted"/>
<dbReference type="PROSITE" id="PS51257">
    <property type="entry name" value="PROKAR_LIPOPROTEIN"/>
    <property type="match status" value="1"/>
</dbReference>
<dbReference type="EMBL" id="BSNC01000005">
    <property type="protein sequence ID" value="GLP96700.1"/>
    <property type="molecule type" value="Genomic_DNA"/>
</dbReference>
<dbReference type="AlphaFoldDB" id="A0AA37W0W9"/>